<keyword evidence="1" id="KW-0812">Transmembrane</keyword>
<evidence type="ECO:0008006" key="7">
    <source>
        <dbReference type="Google" id="ProtNLM"/>
    </source>
</evidence>
<dbReference type="InterPro" id="IPR052774">
    <property type="entry name" value="Celegans_DevNeuronal_Protein"/>
</dbReference>
<feature type="domain" description="Apple" evidence="3">
    <location>
        <begin position="213"/>
        <end position="307"/>
    </location>
</feature>
<dbReference type="Pfam" id="PF00024">
    <property type="entry name" value="PAN_1"/>
    <property type="match status" value="4"/>
</dbReference>
<dbReference type="EMBL" id="CMVM020000154">
    <property type="status" value="NOT_ANNOTATED_CDS"/>
    <property type="molecule type" value="Genomic_DNA"/>
</dbReference>
<dbReference type="SMART" id="SM00241">
    <property type="entry name" value="ZP"/>
    <property type="match status" value="1"/>
</dbReference>
<dbReference type="Proteomes" id="UP000024404">
    <property type="component" value="Unassembled WGS sequence"/>
</dbReference>
<proteinExistence type="predicted"/>
<feature type="domain" description="Apple" evidence="3">
    <location>
        <begin position="121"/>
        <end position="208"/>
    </location>
</feature>
<dbReference type="InterPro" id="IPR001507">
    <property type="entry name" value="ZP_dom"/>
</dbReference>
<dbReference type="InterPro" id="IPR003609">
    <property type="entry name" value="Pan_app"/>
</dbReference>
<evidence type="ECO:0000313" key="5">
    <source>
        <dbReference type="EnsemblMetazoa" id="OVOC5344.1"/>
    </source>
</evidence>
<sequence length="847" mass="95883">MNSLNQFELIFVHILLFSPILIISMKCTSRNNIIYVRSEGYYSSERVQAEFEDLTLSECADQCTSKVQGVNCTSFEFDAKQMRCLLKEGNGSIMDHSMLPLKTVHNIALFQQLCLPEEQACPAPYTFERLPGHILMGIAKEVLQVGSVEECLSMCLTAKREIGIDCRSAMYYYDTGECILNDENRATNADMITNDTLHMRVDYFENSCFDIQCSSDFTLHWIKVGRFMMNNKFDIVIKQAAKEECFNYCLKNKIDDQPFPCKLYAYSESKMICHLTSKSSLTHSATSDDNQKKSDNSESYEYYEKICLKGSILCQDSSFEYVSNHALLNTGNKVVTTSLTSCLEICLRSGEQCSSVMFFHDKDECVLSKATQYSSAVQLQHFPEVDYFDNVCDYKIAINISLRNKMTETLIPTMHKQLNGLEAECGVAGISISVLFSKPTVGAIFLKDHFATCRSEFSNTINATMEIALSTLRQNNPPCPGYETNPSTWSFIVVVQKNGLGIPGLMTDKDRVFNITCDYSNDQITSDSAQDKINLQEASQDWLSIPASNDYVQLTVLRGDQPVSTAVMGEELEMRWTVVEDRMGNVGLFVNRCVAERLDGTPPAPIPLTLIANGQHNIFIIAILELFDTMDKCIDSKVSRQLMQHPIAQFDGGLRTKIKVFRFDGSNRVRILCSVDICVEKCLPVACDNEVKRSLTNSNKKKRETFTSLAQQISTQRIKRELITGTFTIVEKNADIMANDNVTRIDQQSLNQNIVPLQFPENSHLCVPSFAFFILIVFTVILLTMQIFMLCKYTRLRNQEESVSAGSERRYSIMSAPQRVYFGHKECCCPAEPRTTLPKMIRQKYLK</sequence>
<evidence type="ECO:0000259" key="3">
    <source>
        <dbReference type="PROSITE" id="PS50948"/>
    </source>
</evidence>
<evidence type="ECO:0000259" key="4">
    <source>
        <dbReference type="PROSITE" id="PS51034"/>
    </source>
</evidence>
<evidence type="ECO:0000256" key="2">
    <source>
        <dbReference type="SAM" id="SignalP"/>
    </source>
</evidence>
<keyword evidence="2" id="KW-0732">Signal</keyword>
<dbReference type="PROSITE" id="PS51034">
    <property type="entry name" value="ZP_2"/>
    <property type="match status" value="1"/>
</dbReference>
<dbReference type="GO" id="GO:0009653">
    <property type="term" value="P:anatomical structure morphogenesis"/>
    <property type="evidence" value="ECO:0007669"/>
    <property type="project" value="TreeGrafter"/>
</dbReference>
<dbReference type="Gene3D" id="3.50.4.10">
    <property type="entry name" value="Hepatocyte Growth Factor"/>
    <property type="match status" value="4"/>
</dbReference>
<dbReference type="SMART" id="SM00473">
    <property type="entry name" value="PAN_AP"/>
    <property type="match status" value="4"/>
</dbReference>
<feature type="domain" description="ZP" evidence="4">
    <location>
        <begin position="424"/>
        <end position="694"/>
    </location>
</feature>
<feature type="domain" description="Apple" evidence="3">
    <location>
        <begin position="27"/>
        <end position="114"/>
    </location>
</feature>
<keyword evidence="1" id="KW-1133">Transmembrane helix</keyword>
<dbReference type="PANTHER" id="PTHR47327:SF18">
    <property type="entry name" value="PAN DOMAIN PROTEIN"/>
    <property type="match status" value="1"/>
</dbReference>
<reference evidence="6" key="1">
    <citation type="submission" date="2013-10" db="EMBL/GenBank/DDBJ databases">
        <title>Genome sequencing of Onchocerca volvulus.</title>
        <authorList>
            <person name="Cotton J."/>
            <person name="Tsai J."/>
            <person name="Stanley E."/>
            <person name="Tracey A."/>
            <person name="Holroyd N."/>
            <person name="Lustigman S."/>
            <person name="Berriman M."/>
        </authorList>
    </citation>
    <scope>NUCLEOTIDE SEQUENCE</scope>
</reference>
<dbReference type="CDD" id="cd01099">
    <property type="entry name" value="PAN_AP_HGF"/>
    <property type="match status" value="2"/>
</dbReference>
<dbReference type="EnsemblMetazoa" id="OVOC5344.1">
    <property type="protein sequence ID" value="OVOC5344.1"/>
    <property type="gene ID" value="WBGene00242153"/>
</dbReference>
<organism evidence="5 6">
    <name type="scientific">Onchocerca volvulus</name>
    <dbReference type="NCBI Taxonomy" id="6282"/>
    <lineage>
        <taxon>Eukaryota</taxon>
        <taxon>Metazoa</taxon>
        <taxon>Ecdysozoa</taxon>
        <taxon>Nematoda</taxon>
        <taxon>Chromadorea</taxon>
        <taxon>Rhabditida</taxon>
        <taxon>Spirurina</taxon>
        <taxon>Spiruromorpha</taxon>
        <taxon>Filarioidea</taxon>
        <taxon>Onchocercidae</taxon>
        <taxon>Onchocerca</taxon>
    </lineage>
</organism>
<evidence type="ECO:0000256" key="1">
    <source>
        <dbReference type="SAM" id="Phobius"/>
    </source>
</evidence>
<feature type="signal peptide" evidence="2">
    <location>
        <begin position="1"/>
        <end position="30"/>
    </location>
</feature>
<keyword evidence="6" id="KW-1185">Reference proteome</keyword>
<feature type="domain" description="Apple" evidence="3">
    <location>
        <begin position="314"/>
        <end position="392"/>
    </location>
</feature>
<protein>
    <recommendedName>
        <fullName evidence="7">ZP domain-containing protein</fullName>
    </recommendedName>
</protein>
<reference evidence="5" key="2">
    <citation type="submission" date="2022-06" db="UniProtKB">
        <authorList>
            <consortium name="EnsemblMetazoa"/>
        </authorList>
    </citation>
    <scope>IDENTIFICATION</scope>
</reference>
<keyword evidence="1" id="KW-0472">Membrane</keyword>
<evidence type="ECO:0000313" key="6">
    <source>
        <dbReference type="Proteomes" id="UP000024404"/>
    </source>
</evidence>
<name>A0A8R1TW94_ONCVO</name>
<dbReference type="OMA" id="TGECILN"/>
<dbReference type="PROSITE" id="PS50948">
    <property type="entry name" value="PAN"/>
    <property type="match status" value="4"/>
</dbReference>
<dbReference type="AlphaFoldDB" id="A0A8R1TW94"/>
<feature type="chain" id="PRO_5035712240" description="ZP domain-containing protein" evidence="2">
    <location>
        <begin position="31"/>
        <end position="847"/>
    </location>
</feature>
<accession>A0A8R1TW94</accession>
<dbReference type="PANTHER" id="PTHR47327">
    <property type="entry name" value="FI18240P1-RELATED"/>
    <property type="match status" value="1"/>
</dbReference>
<feature type="transmembrane region" description="Helical" evidence="1">
    <location>
        <begin position="770"/>
        <end position="791"/>
    </location>
</feature>
<dbReference type="SUPFAM" id="SSF57414">
    <property type="entry name" value="Hairpin loop containing domain-like"/>
    <property type="match status" value="4"/>
</dbReference>